<organism evidence="2 3">
    <name type="scientific">Oryza sativa subsp. japonica</name>
    <name type="common">Rice</name>
    <dbReference type="NCBI Taxonomy" id="39947"/>
    <lineage>
        <taxon>Eukaryota</taxon>
        <taxon>Viridiplantae</taxon>
        <taxon>Streptophyta</taxon>
        <taxon>Embryophyta</taxon>
        <taxon>Tracheophyta</taxon>
        <taxon>Spermatophyta</taxon>
        <taxon>Magnoliopsida</taxon>
        <taxon>Liliopsida</taxon>
        <taxon>Poales</taxon>
        <taxon>Poaceae</taxon>
        <taxon>BOP clade</taxon>
        <taxon>Oryzoideae</taxon>
        <taxon>Oryzeae</taxon>
        <taxon>Oryzinae</taxon>
        <taxon>Oryza</taxon>
        <taxon>Oryza sativa</taxon>
    </lineage>
</organism>
<evidence type="ECO:0000256" key="1">
    <source>
        <dbReference type="SAM" id="MobiDB-lite"/>
    </source>
</evidence>
<evidence type="ECO:0000313" key="3">
    <source>
        <dbReference type="Proteomes" id="UP000059680"/>
    </source>
</evidence>
<dbReference type="InParanoid" id="A0A0P0W7W4"/>
<dbReference type="AlphaFoldDB" id="A0A0P0W7W4"/>
<sequence>MGKEDLNRGVVEAAVPQPVECLHKQRTHRINQQASPFNGHAIRRRSRRRRRRQLRRTYLSQEDVGRRARQRRRHLVEEGDGAEQTGRPQHPDLLLLIAQGSQRDQRALEWPT</sequence>
<keyword evidence="3" id="KW-1185">Reference proteome</keyword>
<dbReference type="Gramene" id="Os04t0280650-00">
    <property type="protein sequence ID" value="Os04t0280650-00"/>
    <property type="gene ID" value="Os04g0280650"/>
</dbReference>
<evidence type="ECO:0000313" key="2">
    <source>
        <dbReference type="EMBL" id="BAS88372.1"/>
    </source>
</evidence>
<feature type="region of interest" description="Disordered" evidence="1">
    <location>
        <begin position="30"/>
        <end position="92"/>
    </location>
</feature>
<reference evidence="3" key="1">
    <citation type="journal article" date="2005" name="Nature">
        <title>The map-based sequence of the rice genome.</title>
        <authorList>
            <consortium name="International rice genome sequencing project (IRGSP)"/>
            <person name="Matsumoto T."/>
            <person name="Wu J."/>
            <person name="Kanamori H."/>
            <person name="Katayose Y."/>
            <person name="Fujisawa M."/>
            <person name="Namiki N."/>
            <person name="Mizuno H."/>
            <person name="Yamamoto K."/>
            <person name="Antonio B.A."/>
            <person name="Baba T."/>
            <person name="Sakata K."/>
            <person name="Nagamura Y."/>
            <person name="Aoki H."/>
            <person name="Arikawa K."/>
            <person name="Arita K."/>
            <person name="Bito T."/>
            <person name="Chiden Y."/>
            <person name="Fujitsuka N."/>
            <person name="Fukunaka R."/>
            <person name="Hamada M."/>
            <person name="Harada C."/>
            <person name="Hayashi A."/>
            <person name="Hijishita S."/>
            <person name="Honda M."/>
            <person name="Hosokawa S."/>
            <person name="Ichikawa Y."/>
            <person name="Idonuma A."/>
            <person name="Iijima M."/>
            <person name="Ikeda M."/>
            <person name="Ikeno M."/>
            <person name="Ito K."/>
            <person name="Ito S."/>
            <person name="Ito T."/>
            <person name="Ito Y."/>
            <person name="Ito Y."/>
            <person name="Iwabuchi A."/>
            <person name="Kamiya K."/>
            <person name="Karasawa W."/>
            <person name="Kurita K."/>
            <person name="Katagiri S."/>
            <person name="Kikuta A."/>
            <person name="Kobayashi H."/>
            <person name="Kobayashi N."/>
            <person name="Machita K."/>
            <person name="Maehara T."/>
            <person name="Masukawa M."/>
            <person name="Mizubayashi T."/>
            <person name="Mukai Y."/>
            <person name="Nagasaki H."/>
            <person name="Nagata Y."/>
            <person name="Naito S."/>
            <person name="Nakashima M."/>
            <person name="Nakama Y."/>
            <person name="Nakamichi Y."/>
            <person name="Nakamura M."/>
            <person name="Meguro A."/>
            <person name="Negishi M."/>
            <person name="Ohta I."/>
            <person name="Ohta T."/>
            <person name="Okamoto M."/>
            <person name="Ono N."/>
            <person name="Saji S."/>
            <person name="Sakaguchi M."/>
            <person name="Sakai K."/>
            <person name="Shibata M."/>
            <person name="Shimokawa T."/>
            <person name="Song J."/>
            <person name="Takazaki Y."/>
            <person name="Terasawa K."/>
            <person name="Tsugane M."/>
            <person name="Tsuji K."/>
            <person name="Ueda S."/>
            <person name="Waki K."/>
            <person name="Yamagata H."/>
            <person name="Yamamoto M."/>
            <person name="Yamamoto S."/>
            <person name="Yamane H."/>
            <person name="Yoshiki S."/>
            <person name="Yoshihara R."/>
            <person name="Yukawa K."/>
            <person name="Zhong H."/>
            <person name="Yano M."/>
            <person name="Yuan Q."/>
            <person name="Ouyang S."/>
            <person name="Liu J."/>
            <person name="Jones K.M."/>
            <person name="Gansberger K."/>
            <person name="Moffat K."/>
            <person name="Hill J."/>
            <person name="Bera J."/>
            <person name="Fadrosh D."/>
            <person name="Jin S."/>
            <person name="Johri S."/>
            <person name="Kim M."/>
            <person name="Overton L."/>
            <person name="Reardon M."/>
            <person name="Tsitrin T."/>
            <person name="Vuong H."/>
            <person name="Weaver B."/>
            <person name="Ciecko A."/>
            <person name="Tallon L."/>
            <person name="Jackson J."/>
            <person name="Pai G."/>
            <person name="Aken S.V."/>
            <person name="Utterback T."/>
            <person name="Reidmuller S."/>
            <person name="Feldblyum T."/>
            <person name="Hsiao J."/>
            <person name="Zismann V."/>
            <person name="Iobst S."/>
            <person name="de Vazeille A.R."/>
            <person name="Buell C.R."/>
            <person name="Ying K."/>
            <person name="Li Y."/>
            <person name="Lu T."/>
            <person name="Huang Y."/>
            <person name="Zhao Q."/>
            <person name="Feng Q."/>
            <person name="Zhang L."/>
            <person name="Zhu J."/>
            <person name="Weng Q."/>
            <person name="Mu J."/>
            <person name="Lu Y."/>
            <person name="Fan D."/>
            <person name="Liu Y."/>
            <person name="Guan J."/>
            <person name="Zhang Y."/>
            <person name="Yu S."/>
            <person name="Liu X."/>
            <person name="Zhang Y."/>
            <person name="Hong G."/>
            <person name="Han B."/>
            <person name="Choisne N."/>
            <person name="Demange N."/>
            <person name="Orjeda G."/>
            <person name="Samain S."/>
            <person name="Cattolico L."/>
            <person name="Pelletier E."/>
            <person name="Couloux A."/>
            <person name="Segurens B."/>
            <person name="Wincker P."/>
            <person name="D'Hont A."/>
            <person name="Scarpelli C."/>
            <person name="Weissenbach J."/>
            <person name="Salanoubat M."/>
            <person name="Quetier F."/>
            <person name="Yu Y."/>
            <person name="Kim H.R."/>
            <person name="Rambo T."/>
            <person name="Currie J."/>
            <person name="Collura K."/>
            <person name="Luo M."/>
            <person name="Yang T."/>
            <person name="Ammiraju J.S.S."/>
            <person name="Engler F."/>
            <person name="Soderlund C."/>
            <person name="Wing R.A."/>
            <person name="Palmer L.E."/>
            <person name="de la Bastide M."/>
            <person name="Spiegel L."/>
            <person name="Nascimento L."/>
            <person name="Zutavern T."/>
            <person name="O'Shaughnessy A."/>
            <person name="Dike S."/>
            <person name="Dedhia N."/>
            <person name="Preston R."/>
            <person name="Balija V."/>
            <person name="McCombie W.R."/>
            <person name="Chow T."/>
            <person name="Chen H."/>
            <person name="Chung M."/>
            <person name="Chen C."/>
            <person name="Shaw J."/>
            <person name="Wu H."/>
            <person name="Hsiao K."/>
            <person name="Chao Y."/>
            <person name="Chu M."/>
            <person name="Cheng C."/>
            <person name="Hour A."/>
            <person name="Lee P."/>
            <person name="Lin S."/>
            <person name="Lin Y."/>
            <person name="Liou J."/>
            <person name="Liu S."/>
            <person name="Hsing Y."/>
            <person name="Raghuvanshi S."/>
            <person name="Mohanty A."/>
            <person name="Bharti A.K."/>
            <person name="Gaur A."/>
            <person name="Gupta V."/>
            <person name="Kumar D."/>
            <person name="Ravi V."/>
            <person name="Vij S."/>
            <person name="Kapur A."/>
            <person name="Khurana P."/>
            <person name="Khurana P."/>
            <person name="Khurana J.P."/>
            <person name="Tyagi A.K."/>
            <person name="Gaikwad K."/>
            <person name="Singh A."/>
            <person name="Dalal V."/>
            <person name="Srivastava S."/>
            <person name="Dixit A."/>
            <person name="Pal A.K."/>
            <person name="Ghazi I.A."/>
            <person name="Yadav M."/>
            <person name="Pandit A."/>
            <person name="Bhargava A."/>
            <person name="Sureshbabu K."/>
            <person name="Batra K."/>
            <person name="Sharma T.R."/>
            <person name="Mohapatra T."/>
            <person name="Singh N.K."/>
            <person name="Messing J."/>
            <person name="Nelson A.B."/>
            <person name="Fuks G."/>
            <person name="Kavchok S."/>
            <person name="Keizer G."/>
            <person name="Linton E."/>
            <person name="Llaca V."/>
            <person name="Song R."/>
            <person name="Tanyolac B."/>
            <person name="Young S."/>
            <person name="Ho-Il K."/>
            <person name="Hahn J.H."/>
            <person name="Sangsakoo G."/>
            <person name="Vanavichit A."/>
            <person name="de Mattos Luiz.A.T."/>
            <person name="Zimmer P.D."/>
            <person name="Malone G."/>
            <person name="Dellagostin O."/>
            <person name="de Oliveira A.C."/>
            <person name="Bevan M."/>
            <person name="Bancroft I."/>
            <person name="Minx P."/>
            <person name="Cordum H."/>
            <person name="Wilson R."/>
            <person name="Cheng Z."/>
            <person name="Jin W."/>
            <person name="Jiang J."/>
            <person name="Leong S.A."/>
            <person name="Iwama H."/>
            <person name="Gojobori T."/>
            <person name="Itoh T."/>
            <person name="Niimura Y."/>
            <person name="Fujii Y."/>
            <person name="Habara T."/>
            <person name="Sakai H."/>
            <person name="Sato Y."/>
            <person name="Wilson G."/>
            <person name="Kumar K."/>
            <person name="McCouch S."/>
            <person name="Juretic N."/>
            <person name="Hoen D."/>
            <person name="Wright S."/>
            <person name="Bruskiewich R."/>
            <person name="Bureau T."/>
            <person name="Miyao A."/>
            <person name="Hirochika H."/>
            <person name="Nishikawa T."/>
            <person name="Kadowaki K."/>
            <person name="Sugiura M."/>
            <person name="Burr B."/>
            <person name="Sasaki T."/>
        </authorList>
    </citation>
    <scope>NUCLEOTIDE SEQUENCE [LARGE SCALE GENOMIC DNA]</scope>
    <source>
        <strain evidence="3">cv. Nipponbare</strain>
    </source>
</reference>
<reference evidence="2 3" key="3">
    <citation type="journal article" date="2013" name="Rice">
        <title>Improvement of the Oryza sativa Nipponbare reference genome using next generation sequence and optical map data.</title>
        <authorList>
            <person name="Kawahara Y."/>
            <person name="de la Bastide M."/>
            <person name="Hamilton J.P."/>
            <person name="Kanamori H."/>
            <person name="McCombie W.R."/>
            <person name="Ouyang S."/>
            <person name="Schwartz D.C."/>
            <person name="Tanaka T."/>
            <person name="Wu J."/>
            <person name="Zhou S."/>
            <person name="Childs K.L."/>
            <person name="Davidson R.M."/>
            <person name="Lin H."/>
            <person name="Quesada-Ocampo L."/>
            <person name="Vaillancourt B."/>
            <person name="Sakai H."/>
            <person name="Lee S.S."/>
            <person name="Kim J."/>
            <person name="Numa H."/>
            <person name="Itoh T."/>
            <person name="Buell C.R."/>
            <person name="Matsumoto T."/>
        </authorList>
    </citation>
    <scope>NUCLEOTIDE SEQUENCE [LARGE SCALE GENOMIC DNA]</scope>
    <source>
        <strain evidence="3">cv. Nipponbare</strain>
    </source>
</reference>
<dbReference type="EMBL" id="AP014960">
    <property type="protein sequence ID" value="BAS88372.1"/>
    <property type="molecule type" value="Genomic_DNA"/>
</dbReference>
<dbReference type="Proteomes" id="UP000059680">
    <property type="component" value="Chromosome 4"/>
</dbReference>
<gene>
    <name evidence="2" type="ordered locus">Os04g0280650</name>
    <name evidence="2" type="ORF">OSNPB_040280650</name>
</gene>
<proteinExistence type="predicted"/>
<dbReference type="PaxDb" id="39947-A0A0P0W7W4"/>
<protein>
    <submittedName>
        <fullName evidence="2">Os04g0280650 protein</fullName>
    </submittedName>
</protein>
<feature type="compositionally biased region" description="Basic residues" evidence="1">
    <location>
        <begin position="41"/>
        <end position="55"/>
    </location>
</feature>
<reference evidence="2 3" key="2">
    <citation type="journal article" date="2013" name="Plant Cell Physiol.">
        <title>Rice Annotation Project Database (RAP-DB): an integrative and interactive database for rice genomics.</title>
        <authorList>
            <person name="Sakai H."/>
            <person name="Lee S.S."/>
            <person name="Tanaka T."/>
            <person name="Numa H."/>
            <person name="Kim J."/>
            <person name="Kawahara Y."/>
            <person name="Wakimoto H."/>
            <person name="Yang C.C."/>
            <person name="Iwamoto M."/>
            <person name="Abe T."/>
            <person name="Yamada Y."/>
            <person name="Muto A."/>
            <person name="Inokuchi H."/>
            <person name="Ikemura T."/>
            <person name="Matsumoto T."/>
            <person name="Sasaki T."/>
            <person name="Itoh T."/>
        </authorList>
    </citation>
    <scope>NUCLEOTIDE SEQUENCE [LARGE SCALE GENOMIC DNA]</scope>
    <source>
        <strain evidence="3">cv. Nipponbare</strain>
    </source>
</reference>
<accession>A0A0P0W7W4</accession>
<name>A0A0P0W7W4_ORYSJ</name>